<dbReference type="EMBL" id="DACRBY010000011">
    <property type="protein sequence ID" value="HAS8540238.1"/>
    <property type="molecule type" value="Genomic_DNA"/>
</dbReference>
<evidence type="ECO:0000256" key="4">
    <source>
        <dbReference type="ARBA" id="ARBA00023163"/>
    </source>
</evidence>
<reference evidence="5" key="1">
    <citation type="journal article" date="2018" name="Genome Biol.">
        <title>SKESA: strategic k-mer extension for scrupulous assemblies.</title>
        <authorList>
            <person name="Souvorov A."/>
            <person name="Agarwala R."/>
            <person name="Lipman D.J."/>
        </authorList>
    </citation>
    <scope>NUCLEOTIDE SEQUENCE</scope>
    <source>
        <strain evidence="5">BCW_3452</strain>
    </source>
</reference>
<dbReference type="AlphaFoldDB" id="A0A2S3SSR2"/>
<dbReference type="Pfam" id="PF03466">
    <property type="entry name" value="LysR_substrate"/>
    <property type="match status" value="1"/>
</dbReference>
<dbReference type="GeneID" id="93897354"/>
<dbReference type="InterPro" id="IPR036388">
    <property type="entry name" value="WH-like_DNA-bd_sf"/>
</dbReference>
<dbReference type="PANTHER" id="PTHR30126">
    <property type="entry name" value="HTH-TYPE TRANSCRIPTIONAL REGULATOR"/>
    <property type="match status" value="1"/>
</dbReference>
<evidence type="ECO:0000256" key="2">
    <source>
        <dbReference type="ARBA" id="ARBA00023015"/>
    </source>
</evidence>
<dbReference type="PRINTS" id="PR00039">
    <property type="entry name" value="HTHLYSR"/>
</dbReference>
<comment type="caution">
    <text evidence="5">The sequence shown here is derived from an EMBL/GenBank/DDBJ whole genome shotgun (WGS) entry which is preliminary data.</text>
</comment>
<dbReference type="RefSeq" id="WP_017421344.1">
    <property type="nucleotide sequence ID" value="NZ_CP014637.1"/>
</dbReference>
<dbReference type="Gene3D" id="3.40.190.10">
    <property type="entry name" value="Periplasmic binding protein-like II"/>
    <property type="match status" value="2"/>
</dbReference>
<keyword evidence="3" id="KW-0238">DNA-binding</keyword>
<dbReference type="Pfam" id="PF00126">
    <property type="entry name" value="HTH_1"/>
    <property type="match status" value="1"/>
</dbReference>
<dbReference type="PANTHER" id="PTHR30126:SF2">
    <property type="entry name" value="HTH-TYPE TRANSCRIPTIONAL REGULATOR YJIE"/>
    <property type="match status" value="1"/>
</dbReference>
<evidence type="ECO:0000256" key="3">
    <source>
        <dbReference type="ARBA" id="ARBA00023125"/>
    </source>
</evidence>
<dbReference type="InterPro" id="IPR005119">
    <property type="entry name" value="LysR_subst-bd"/>
</dbReference>
<name>A0A2S3SSR2_VIBVL</name>
<dbReference type="CDD" id="cd05466">
    <property type="entry name" value="PBP2_LTTR_substrate"/>
    <property type="match status" value="1"/>
</dbReference>
<dbReference type="GO" id="GO:0003700">
    <property type="term" value="F:DNA-binding transcription factor activity"/>
    <property type="evidence" value="ECO:0007669"/>
    <property type="project" value="InterPro"/>
</dbReference>
<sequence length="300" mass="33926">MNNPLEFKWLEDFLSLMELGNFSAAAKARFVTQSAFSRRIQALEVWIGVPLFDRTSYPITLTEHGQKFVPYAENLLNQVKVTKEDFAQASLKTDHTVRIVCLHTLAVNLLPKLFLQSAEALSHLNLSVTPSVLGIDAHFQMLEDHSTDLLFTYNISAMRPSLSLEEKLEKCVIHSEKVVPVVAPHLLESLKADQAIPYLSYSEHTFLSKVVEPVLKTLPLTLKPVFETTLSESLVKMAIGGAGVAWVPMHVIEEELAQDRLVIAFEEQKEWQIPIDILCYRSTTNHRAAVDQFWQEIDKS</sequence>
<accession>A0A2S3SSR2</accession>
<dbReference type="InterPro" id="IPR000847">
    <property type="entry name" value="LysR_HTH_N"/>
</dbReference>
<organism evidence="5 6">
    <name type="scientific">Vibrio vulnificus</name>
    <dbReference type="NCBI Taxonomy" id="672"/>
    <lineage>
        <taxon>Bacteria</taxon>
        <taxon>Pseudomonadati</taxon>
        <taxon>Pseudomonadota</taxon>
        <taxon>Gammaproteobacteria</taxon>
        <taxon>Vibrionales</taxon>
        <taxon>Vibrionaceae</taxon>
        <taxon>Vibrio</taxon>
    </lineage>
</organism>
<keyword evidence="4" id="KW-0804">Transcription</keyword>
<dbReference type="GO" id="GO:0000976">
    <property type="term" value="F:transcription cis-regulatory region binding"/>
    <property type="evidence" value="ECO:0007669"/>
    <property type="project" value="TreeGrafter"/>
</dbReference>
<dbReference type="SUPFAM" id="SSF53850">
    <property type="entry name" value="Periplasmic binding protein-like II"/>
    <property type="match status" value="1"/>
</dbReference>
<gene>
    <name evidence="5" type="ORF">I7730_10610</name>
</gene>
<evidence type="ECO:0000313" key="5">
    <source>
        <dbReference type="EMBL" id="HAS8540238.1"/>
    </source>
</evidence>
<keyword evidence="2" id="KW-0805">Transcription regulation</keyword>
<protein>
    <submittedName>
        <fullName evidence="5">LysR family transcriptional regulator</fullName>
    </submittedName>
</protein>
<reference evidence="5" key="2">
    <citation type="submission" date="2019-01" db="EMBL/GenBank/DDBJ databases">
        <authorList>
            <consortium name="NCBI Pathogen Detection Project"/>
        </authorList>
    </citation>
    <scope>NUCLEOTIDE SEQUENCE</scope>
    <source>
        <strain evidence="5">BCW_3452</strain>
    </source>
</reference>
<evidence type="ECO:0000256" key="1">
    <source>
        <dbReference type="ARBA" id="ARBA00009437"/>
    </source>
</evidence>
<evidence type="ECO:0000313" key="6">
    <source>
        <dbReference type="Proteomes" id="UP000863257"/>
    </source>
</evidence>
<dbReference type="InterPro" id="IPR036390">
    <property type="entry name" value="WH_DNA-bd_sf"/>
</dbReference>
<comment type="similarity">
    <text evidence="1">Belongs to the LysR transcriptional regulatory family.</text>
</comment>
<dbReference type="Gene3D" id="1.10.10.10">
    <property type="entry name" value="Winged helix-like DNA-binding domain superfamily/Winged helix DNA-binding domain"/>
    <property type="match status" value="1"/>
</dbReference>
<dbReference type="Proteomes" id="UP000863257">
    <property type="component" value="Unassembled WGS sequence"/>
</dbReference>
<proteinExistence type="inferred from homology"/>
<dbReference type="SUPFAM" id="SSF46785">
    <property type="entry name" value="Winged helix' DNA-binding domain"/>
    <property type="match status" value="1"/>
</dbReference>
<dbReference type="PROSITE" id="PS50931">
    <property type="entry name" value="HTH_LYSR"/>
    <property type="match status" value="1"/>
</dbReference>